<dbReference type="SUPFAM" id="SSF53167">
    <property type="entry name" value="Purine and uridine phosphorylases"/>
    <property type="match status" value="1"/>
</dbReference>
<reference evidence="5 6" key="1">
    <citation type="submission" date="2020-04" db="EMBL/GenBank/DDBJ databases">
        <authorList>
            <person name="Zhang R."/>
            <person name="Schippers A."/>
        </authorList>
    </citation>
    <scope>NUCLEOTIDE SEQUENCE [LARGE SCALE GENOMIC DNA]</scope>
    <source>
        <strain evidence="5 6">DSM 109850</strain>
    </source>
</reference>
<sequence>METHVTAQHFIDYILNERHATRADLAIGEDVILTYAGLPQNIADWDLEPPKLSIFPRPVLSDGRITIIRGPVGAPHVASVIEELNALGARRIWVLGYAGSLTDLFHLGDVALIDRAWSDEGTSRHYGAFGWGHANPNLLAKLQPYLHKTPAAICSTDAIYRETAAKLAAFRSQGAALIDMETSCYFHVGAALGLQVAALMVVSDELTHGWRPGFVSDAVIKGAQAAWQVIWQAIRQGAVRP</sequence>
<name>A0A7Y0Q3P2_9FIRM</name>
<organism evidence="5 6">
    <name type="scientific">Sulfobacillus harzensis</name>
    <dbReference type="NCBI Taxonomy" id="2729629"/>
    <lineage>
        <taxon>Bacteria</taxon>
        <taxon>Bacillati</taxon>
        <taxon>Bacillota</taxon>
        <taxon>Clostridia</taxon>
        <taxon>Eubacteriales</taxon>
        <taxon>Clostridiales Family XVII. Incertae Sedis</taxon>
        <taxon>Sulfobacillus</taxon>
    </lineage>
</organism>
<keyword evidence="6" id="KW-1185">Reference proteome</keyword>
<dbReference type="GO" id="GO:0004850">
    <property type="term" value="F:uridine phosphorylase activity"/>
    <property type="evidence" value="ECO:0007669"/>
    <property type="project" value="UniProtKB-EC"/>
</dbReference>
<dbReference type="EC" id="2.4.2.3" evidence="1"/>
<evidence type="ECO:0000256" key="3">
    <source>
        <dbReference type="ARBA" id="ARBA00048447"/>
    </source>
</evidence>
<dbReference type="Gene3D" id="3.40.50.1580">
    <property type="entry name" value="Nucleoside phosphorylase domain"/>
    <property type="match status" value="1"/>
</dbReference>
<dbReference type="InterPro" id="IPR035994">
    <property type="entry name" value="Nucleoside_phosphorylase_sf"/>
</dbReference>
<dbReference type="RefSeq" id="WP_169098647.1">
    <property type="nucleotide sequence ID" value="NZ_JABBVZ010000022.1"/>
</dbReference>
<dbReference type="PANTHER" id="PTHR43691">
    <property type="entry name" value="URIDINE PHOSPHORYLASE"/>
    <property type="match status" value="1"/>
</dbReference>
<dbReference type="EMBL" id="JABBVZ010000022">
    <property type="protein sequence ID" value="NMP22384.1"/>
    <property type="molecule type" value="Genomic_DNA"/>
</dbReference>
<feature type="domain" description="Nucleoside phosphorylase" evidence="4">
    <location>
        <begin position="61"/>
        <end position="232"/>
    </location>
</feature>
<evidence type="ECO:0000256" key="2">
    <source>
        <dbReference type="ARBA" id="ARBA00021980"/>
    </source>
</evidence>
<evidence type="ECO:0000313" key="6">
    <source>
        <dbReference type="Proteomes" id="UP000533476"/>
    </source>
</evidence>
<comment type="caution">
    <text evidence="5">The sequence shown here is derived from an EMBL/GenBank/DDBJ whole genome shotgun (WGS) entry which is preliminary data.</text>
</comment>
<dbReference type="GO" id="GO:0009116">
    <property type="term" value="P:nucleoside metabolic process"/>
    <property type="evidence" value="ECO:0007669"/>
    <property type="project" value="InterPro"/>
</dbReference>
<evidence type="ECO:0000313" key="5">
    <source>
        <dbReference type="EMBL" id="NMP22384.1"/>
    </source>
</evidence>
<accession>A0A7Y0Q3P2</accession>
<dbReference type="PANTHER" id="PTHR43691:SF11">
    <property type="entry name" value="FI09636P-RELATED"/>
    <property type="match status" value="1"/>
</dbReference>
<gene>
    <name evidence="5" type="ORF">HIJ39_08470</name>
</gene>
<dbReference type="Pfam" id="PF01048">
    <property type="entry name" value="PNP_UDP_1"/>
    <property type="match status" value="1"/>
</dbReference>
<dbReference type="InterPro" id="IPR000845">
    <property type="entry name" value="Nucleoside_phosphorylase_d"/>
</dbReference>
<dbReference type="Proteomes" id="UP000533476">
    <property type="component" value="Unassembled WGS sequence"/>
</dbReference>
<comment type="catalytic activity">
    <reaction evidence="3">
        <text>uridine + phosphate = alpha-D-ribose 1-phosphate + uracil</text>
        <dbReference type="Rhea" id="RHEA:24388"/>
        <dbReference type="ChEBI" id="CHEBI:16704"/>
        <dbReference type="ChEBI" id="CHEBI:17568"/>
        <dbReference type="ChEBI" id="CHEBI:43474"/>
        <dbReference type="ChEBI" id="CHEBI:57720"/>
        <dbReference type="EC" id="2.4.2.3"/>
    </reaction>
</comment>
<evidence type="ECO:0000256" key="1">
    <source>
        <dbReference type="ARBA" id="ARBA00011888"/>
    </source>
</evidence>
<dbReference type="GO" id="GO:0005829">
    <property type="term" value="C:cytosol"/>
    <property type="evidence" value="ECO:0007669"/>
    <property type="project" value="TreeGrafter"/>
</dbReference>
<protein>
    <recommendedName>
        <fullName evidence="2">Uridine phosphorylase</fullName>
        <ecNumber evidence="1">2.4.2.3</ecNumber>
    </recommendedName>
</protein>
<proteinExistence type="predicted"/>
<evidence type="ECO:0000259" key="4">
    <source>
        <dbReference type="Pfam" id="PF01048"/>
    </source>
</evidence>
<dbReference type="AlphaFoldDB" id="A0A7Y0Q3P2"/>